<evidence type="ECO:0000256" key="6">
    <source>
        <dbReference type="ARBA" id="ARBA00023316"/>
    </source>
</evidence>
<keyword evidence="2 7" id="KW-0812">Transmembrane</keyword>
<organism evidence="8 9">
    <name type="scientific">Erysipelothrix larvae</name>
    <dbReference type="NCBI Taxonomy" id="1514105"/>
    <lineage>
        <taxon>Bacteria</taxon>
        <taxon>Bacillati</taxon>
        <taxon>Bacillota</taxon>
        <taxon>Erysipelotrichia</taxon>
        <taxon>Erysipelotrichales</taxon>
        <taxon>Erysipelotrichaceae</taxon>
        <taxon>Erysipelothrix</taxon>
    </lineage>
</organism>
<dbReference type="GO" id="GO:0071555">
    <property type="term" value="P:cell wall organization"/>
    <property type="evidence" value="ECO:0007669"/>
    <property type="project" value="UniProtKB-KW"/>
</dbReference>
<dbReference type="RefSeq" id="WP_067630758.1">
    <property type="nucleotide sequence ID" value="NZ_CP013213.1"/>
</dbReference>
<dbReference type="Gene3D" id="3.30.160.60">
    <property type="entry name" value="Classic Zinc Finger"/>
    <property type="match status" value="1"/>
</dbReference>
<dbReference type="GO" id="GO:0008932">
    <property type="term" value="F:lytic endotransglycosylase activity"/>
    <property type="evidence" value="ECO:0007669"/>
    <property type="project" value="UniProtKB-UniRule"/>
</dbReference>
<keyword evidence="1 7" id="KW-1003">Cell membrane</keyword>
<comment type="subcellular location">
    <subcellularLocation>
        <location evidence="7">Cell membrane</location>
        <topology evidence="7">Single-pass membrane protein</topology>
    </subcellularLocation>
</comment>
<keyword evidence="9" id="KW-1185">Reference proteome</keyword>
<dbReference type="PANTHER" id="PTHR30518">
    <property type="entry name" value="ENDOLYTIC MUREIN TRANSGLYCOSYLASE"/>
    <property type="match status" value="1"/>
</dbReference>
<evidence type="ECO:0000256" key="7">
    <source>
        <dbReference type="HAMAP-Rule" id="MF_02065"/>
    </source>
</evidence>
<feature type="transmembrane region" description="Helical" evidence="7">
    <location>
        <begin position="9"/>
        <end position="29"/>
    </location>
</feature>
<dbReference type="GO" id="GO:0009252">
    <property type="term" value="P:peptidoglycan biosynthetic process"/>
    <property type="evidence" value="ECO:0007669"/>
    <property type="project" value="UniProtKB-UniRule"/>
</dbReference>
<sequence length="350" mass="40001">MDFILKKKYWFIGIGVAILAVVFITFYSMNRGVTSESQIHTINVTSEDTYTSVSRHLEEEGVIRSASFMQFILRFKLDKTLFVGVYEIDASWTTTQIIKHFDDQRNAQPNVVTITLPSGGWAKDFAALLGEETNLEADEILATWNDADYIESLVETYPFLNEVLTLDDLKVKLEGYLYPDTYEFKRITTIDDVTHTILNNMAKVLDSFADEIEQSRFSVHELLTLASIVNYEGNTEASMRTIANVFINRLDINMTLGSSVTICYALQTYESWQECERNIDIDSPFNTYIHLGLPPGPVMNPVSLAIEAVLNPDDTDYLYFVADVTTGEIYFAKTYEEHQRNVEKYVDPHR</sequence>
<dbReference type="InterPro" id="IPR003770">
    <property type="entry name" value="MLTG-like"/>
</dbReference>
<reference evidence="8 9" key="1">
    <citation type="submission" date="2015-10" db="EMBL/GenBank/DDBJ databases">
        <title>Erysipelothrix larvae sp. LV19 isolated from the larval gut of the rhinoceros beetle, Trypoxylus dichotomus.</title>
        <authorList>
            <person name="Lim S."/>
            <person name="Kim B.-C."/>
        </authorList>
    </citation>
    <scope>NUCLEOTIDE SEQUENCE [LARGE SCALE GENOMIC DNA]</scope>
    <source>
        <strain evidence="8 9">LV19</strain>
    </source>
</reference>
<dbReference type="Pfam" id="PF02618">
    <property type="entry name" value="YceG"/>
    <property type="match status" value="1"/>
</dbReference>
<keyword evidence="4 7" id="KW-0472">Membrane</keyword>
<dbReference type="OrthoDB" id="9814591at2"/>
<keyword evidence="5 7" id="KW-0456">Lyase</keyword>
<comment type="function">
    <text evidence="7">Functions as a peptidoglycan terminase that cleaves nascent peptidoglycan strands endolytically to terminate their elongation.</text>
</comment>
<gene>
    <name evidence="7" type="primary">mltG</name>
    <name evidence="8" type="ORF">AOC36_02130</name>
</gene>
<dbReference type="EMBL" id="CP013213">
    <property type="protein sequence ID" value="AMC92824.1"/>
    <property type="molecule type" value="Genomic_DNA"/>
</dbReference>
<keyword evidence="3 7" id="KW-1133">Transmembrane helix</keyword>
<dbReference type="Proteomes" id="UP000063781">
    <property type="component" value="Chromosome"/>
</dbReference>
<dbReference type="KEGG" id="erl:AOC36_02130"/>
<comment type="catalytic activity">
    <reaction evidence="7">
        <text>a peptidoglycan chain = a peptidoglycan chain with N-acetyl-1,6-anhydromuramyl-[peptide] at the reducing end + a peptidoglycan chain with N-acetylglucosamine at the non-reducing end.</text>
        <dbReference type="EC" id="4.2.2.29"/>
    </reaction>
</comment>
<keyword evidence="6 7" id="KW-0961">Cell wall biogenesis/degradation</keyword>
<protein>
    <recommendedName>
        <fullName evidence="7">Endolytic murein transglycosylase</fullName>
        <ecNumber evidence="7">4.2.2.29</ecNumber>
    </recommendedName>
    <alternativeName>
        <fullName evidence="7">Peptidoglycan lytic transglycosylase</fullName>
    </alternativeName>
    <alternativeName>
        <fullName evidence="7">Peptidoglycan polymerization terminase</fullName>
    </alternativeName>
</protein>
<evidence type="ECO:0000256" key="5">
    <source>
        <dbReference type="ARBA" id="ARBA00023239"/>
    </source>
</evidence>
<name>A0A0X8GYN5_9FIRM</name>
<evidence type="ECO:0000256" key="1">
    <source>
        <dbReference type="ARBA" id="ARBA00022475"/>
    </source>
</evidence>
<evidence type="ECO:0000256" key="3">
    <source>
        <dbReference type="ARBA" id="ARBA00022989"/>
    </source>
</evidence>
<comment type="similarity">
    <text evidence="7">Belongs to the transglycosylase MltG family.</text>
</comment>
<dbReference type="STRING" id="1514105.AOC36_02130"/>
<dbReference type="HAMAP" id="MF_02065">
    <property type="entry name" value="MltG"/>
    <property type="match status" value="1"/>
</dbReference>
<dbReference type="NCBIfam" id="TIGR00247">
    <property type="entry name" value="endolytic transglycosylase MltG"/>
    <property type="match status" value="1"/>
</dbReference>
<evidence type="ECO:0000313" key="9">
    <source>
        <dbReference type="Proteomes" id="UP000063781"/>
    </source>
</evidence>
<dbReference type="EC" id="4.2.2.29" evidence="7"/>
<dbReference type="PANTHER" id="PTHR30518:SF2">
    <property type="entry name" value="ENDOLYTIC MUREIN TRANSGLYCOSYLASE"/>
    <property type="match status" value="1"/>
</dbReference>
<dbReference type="Gene3D" id="3.30.1490.480">
    <property type="entry name" value="Endolytic murein transglycosylase"/>
    <property type="match status" value="1"/>
</dbReference>
<evidence type="ECO:0000256" key="2">
    <source>
        <dbReference type="ARBA" id="ARBA00022692"/>
    </source>
</evidence>
<accession>A0A0X8GYN5</accession>
<dbReference type="GO" id="GO:0005886">
    <property type="term" value="C:plasma membrane"/>
    <property type="evidence" value="ECO:0007669"/>
    <property type="project" value="UniProtKB-SubCell"/>
</dbReference>
<dbReference type="AlphaFoldDB" id="A0A0X8GYN5"/>
<evidence type="ECO:0000256" key="4">
    <source>
        <dbReference type="ARBA" id="ARBA00023136"/>
    </source>
</evidence>
<proteinExistence type="inferred from homology"/>
<evidence type="ECO:0000313" key="8">
    <source>
        <dbReference type="EMBL" id="AMC92824.1"/>
    </source>
</evidence>
<feature type="site" description="Important for catalytic activity" evidence="7">
    <location>
        <position position="232"/>
    </location>
</feature>